<dbReference type="Proteomes" id="UP000245647">
    <property type="component" value="Unassembled WGS sequence"/>
</dbReference>
<evidence type="ECO:0000313" key="1">
    <source>
        <dbReference type="EMBL" id="PWG78187.1"/>
    </source>
</evidence>
<name>A0A2U2P9X8_9SPHI</name>
<organism evidence="1 2">
    <name type="scientific">Pararcticibacter amylolyticus</name>
    <dbReference type="NCBI Taxonomy" id="2173175"/>
    <lineage>
        <taxon>Bacteria</taxon>
        <taxon>Pseudomonadati</taxon>
        <taxon>Bacteroidota</taxon>
        <taxon>Sphingobacteriia</taxon>
        <taxon>Sphingobacteriales</taxon>
        <taxon>Sphingobacteriaceae</taxon>
        <taxon>Pararcticibacter</taxon>
    </lineage>
</organism>
<dbReference type="InterPro" id="IPR045944">
    <property type="entry name" value="DUF6364"/>
</dbReference>
<keyword evidence="2" id="KW-1185">Reference proteome</keyword>
<proteinExistence type="predicted"/>
<dbReference type="OrthoDB" id="6198066at2"/>
<evidence type="ECO:0008006" key="3">
    <source>
        <dbReference type="Google" id="ProtNLM"/>
    </source>
</evidence>
<protein>
    <recommendedName>
        <fullName evidence="3">Antitoxin</fullName>
    </recommendedName>
</protein>
<dbReference type="EMBL" id="QEAS01000031">
    <property type="protein sequence ID" value="PWG78187.1"/>
    <property type="molecule type" value="Genomic_DNA"/>
</dbReference>
<dbReference type="Pfam" id="PF19891">
    <property type="entry name" value="DUF6364"/>
    <property type="match status" value="1"/>
</dbReference>
<comment type="caution">
    <text evidence="1">The sequence shown here is derived from an EMBL/GenBank/DDBJ whole genome shotgun (WGS) entry which is preliminary data.</text>
</comment>
<reference evidence="1 2" key="1">
    <citation type="submission" date="2018-04" db="EMBL/GenBank/DDBJ databases">
        <title>Pedobacter chongqingensis sp. nov., isolated from a rottenly hemp rope.</title>
        <authorList>
            <person name="Cai Y."/>
        </authorList>
    </citation>
    <scope>NUCLEOTIDE SEQUENCE [LARGE SCALE GENOMIC DNA]</scope>
    <source>
        <strain evidence="1 2">FJ4-8</strain>
    </source>
</reference>
<accession>A0A2U2P9X8</accession>
<evidence type="ECO:0000313" key="2">
    <source>
        <dbReference type="Proteomes" id="UP000245647"/>
    </source>
</evidence>
<sequence>MAAARLTLTVEEAVIKKARSYAKQTGRSLSELIEKYLETLTEDHHETRQLSPKLKRLAGAVKLPPDFDEKSELASYFESKHLWKRYPRHLAC</sequence>
<dbReference type="AlphaFoldDB" id="A0A2U2P9X8"/>
<gene>
    <name evidence="1" type="ORF">DDR33_23565</name>
</gene>
<dbReference type="RefSeq" id="WP_109418262.1">
    <property type="nucleotide sequence ID" value="NZ_QEAS01000031.1"/>
</dbReference>